<evidence type="ECO:0000313" key="3">
    <source>
        <dbReference type="Proteomes" id="UP000698335"/>
    </source>
</evidence>
<dbReference type="SUPFAM" id="SSF52218">
    <property type="entry name" value="Flavoproteins"/>
    <property type="match status" value="1"/>
</dbReference>
<gene>
    <name evidence="2" type="ORF">HXK26_00495</name>
</gene>
<dbReference type="EMBL" id="JABZGW010000006">
    <property type="protein sequence ID" value="MBF4807171.1"/>
    <property type="molecule type" value="Genomic_DNA"/>
</dbReference>
<feature type="domain" description="Flavodoxin-like" evidence="1">
    <location>
        <begin position="4"/>
        <end position="151"/>
    </location>
</feature>
<dbReference type="Pfam" id="PF12682">
    <property type="entry name" value="Flavodoxin_4"/>
    <property type="match status" value="1"/>
</dbReference>
<dbReference type="InterPro" id="IPR029039">
    <property type="entry name" value="Flavoprotein-like_sf"/>
</dbReference>
<dbReference type="GO" id="GO:0010181">
    <property type="term" value="F:FMN binding"/>
    <property type="evidence" value="ECO:0007669"/>
    <property type="project" value="InterPro"/>
</dbReference>
<evidence type="ECO:0000259" key="1">
    <source>
        <dbReference type="Pfam" id="PF12682"/>
    </source>
</evidence>
<sequence>MNPLIVYYSYSGITRKLAEDIALITDGELQELEPQDPYSFSYNTAVKEVRAQIEKGYCPPLRQGLANIDDFETIFIGSPNWLKTFAPPVLSFLRTTDLSGKTIIPFCTHGGGGFGHMLEDYKRECGASHIKKGIALKGDYSFDELQKWLETSGVYRDSRG</sequence>
<reference evidence="2" key="1">
    <citation type="submission" date="2020-04" db="EMBL/GenBank/DDBJ databases">
        <title>Deep metagenomics examines the oral microbiome during advanced dental caries in children, revealing novel taxa and co-occurrences with host molecules.</title>
        <authorList>
            <person name="Baker J.L."/>
            <person name="Morton J.T."/>
            <person name="Dinis M."/>
            <person name="Alvarez R."/>
            <person name="Tran N.C."/>
            <person name="Knight R."/>
            <person name="Edlund A."/>
        </authorList>
    </citation>
    <scope>NUCLEOTIDE SEQUENCE</scope>
    <source>
        <strain evidence="2">JCVI_38_bin.5</strain>
    </source>
</reference>
<protein>
    <submittedName>
        <fullName evidence="2">Flavodoxin</fullName>
    </submittedName>
</protein>
<name>A0A930YRS0_9ACTN</name>
<organism evidence="2 3">
    <name type="scientific">Lancefieldella rimae</name>
    <dbReference type="NCBI Taxonomy" id="1383"/>
    <lineage>
        <taxon>Bacteria</taxon>
        <taxon>Bacillati</taxon>
        <taxon>Actinomycetota</taxon>
        <taxon>Coriobacteriia</taxon>
        <taxon>Coriobacteriales</taxon>
        <taxon>Atopobiaceae</taxon>
        <taxon>Lancefieldella</taxon>
    </lineage>
</organism>
<evidence type="ECO:0000313" key="2">
    <source>
        <dbReference type="EMBL" id="MBF4807171.1"/>
    </source>
</evidence>
<dbReference type="Proteomes" id="UP000698335">
    <property type="component" value="Unassembled WGS sequence"/>
</dbReference>
<dbReference type="PANTHER" id="PTHR39201">
    <property type="entry name" value="EXPORTED PROTEIN-RELATED"/>
    <property type="match status" value="1"/>
</dbReference>
<accession>A0A930YRS0</accession>
<dbReference type="AlphaFoldDB" id="A0A930YRS0"/>
<proteinExistence type="predicted"/>
<dbReference type="PANTHER" id="PTHR39201:SF1">
    <property type="entry name" value="FLAVODOXIN-LIKE DOMAIN-CONTAINING PROTEIN"/>
    <property type="match status" value="1"/>
</dbReference>
<dbReference type="InterPro" id="IPR008254">
    <property type="entry name" value="Flavodoxin/NO_synth"/>
</dbReference>
<comment type="caution">
    <text evidence="2">The sequence shown here is derived from an EMBL/GenBank/DDBJ whole genome shotgun (WGS) entry which is preliminary data.</text>
</comment>
<dbReference type="Gene3D" id="3.40.50.360">
    <property type="match status" value="1"/>
</dbReference>